<dbReference type="GeneID" id="104945347"/>
<keyword evidence="2" id="KW-1185">Reference proteome</keyword>
<evidence type="ECO:0000313" key="2">
    <source>
        <dbReference type="Proteomes" id="UP000504611"/>
    </source>
</evidence>
<reference evidence="3" key="1">
    <citation type="submission" date="2025-08" db="UniProtKB">
        <authorList>
            <consortium name="RefSeq"/>
        </authorList>
    </citation>
    <scope>IDENTIFICATION</scope>
    <source>
        <tissue evidence="3">Muscle</tissue>
    </source>
</reference>
<evidence type="ECO:0000313" key="3">
    <source>
        <dbReference type="RefSeq" id="XP_010769301.1"/>
    </source>
</evidence>
<dbReference type="Proteomes" id="UP000504611">
    <property type="component" value="Unplaced"/>
</dbReference>
<accession>A0A6I9N4Q7</accession>
<protein>
    <submittedName>
        <fullName evidence="3">Dynein regulatory complex subunit 2</fullName>
    </submittedName>
</protein>
<proteinExistence type="predicted"/>
<organism evidence="2 3">
    <name type="scientific">Notothenia coriiceps</name>
    <name type="common">black rockcod</name>
    <dbReference type="NCBI Taxonomy" id="8208"/>
    <lineage>
        <taxon>Eukaryota</taxon>
        <taxon>Metazoa</taxon>
        <taxon>Chordata</taxon>
        <taxon>Craniata</taxon>
        <taxon>Vertebrata</taxon>
        <taxon>Euteleostomi</taxon>
        <taxon>Actinopterygii</taxon>
        <taxon>Neopterygii</taxon>
        <taxon>Teleostei</taxon>
        <taxon>Neoteleostei</taxon>
        <taxon>Acanthomorphata</taxon>
        <taxon>Eupercaria</taxon>
        <taxon>Perciformes</taxon>
        <taxon>Notothenioidei</taxon>
        <taxon>Nototheniidae</taxon>
        <taxon>Notothenia</taxon>
    </lineage>
</organism>
<evidence type="ECO:0000256" key="1">
    <source>
        <dbReference type="SAM" id="MobiDB-lite"/>
    </source>
</evidence>
<feature type="compositionally biased region" description="Acidic residues" evidence="1">
    <location>
        <begin position="47"/>
        <end position="56"/>
    </location>
</feature>
<dbReference type="OrthoDB" id="7760980at2759"/>
<feature type="region of interest" description="Disordered" evidence="1">
    <location>
        <begin position="30"/>
        <end position="66"/>
    </location>
</feature>
<dbReference type="CTD" id="85478"/>
<dbReference type="RefSeq" id="XP_010769301.1">
    <property type="nucleotide sequence ID" value="XM_010770999.1"/>
</dbReference>
<dbReference type="KEGG" id="ncc:104945347"/>
<gene>
    <name evidence="3" type="primary">drc2</name>
</gene>
<dbReference type="AlphaFoldDB" id="A0A6I9N4Q7"/>
<name>A0A6I9N4Q7_9TELE</name>
<sequence length="163" mass="18454">MVSRTLISVLIQGQKVLRVAEMCRKMESEQRTISSLIPAEEQRQEETGAEAEEPGEEPGKEPGKEMSALCHVTLSMNTSLLQREALRRNRDALMGENQQLRVLLRQHLDAMTLTDNDLEEAHPLLSVYRAPTTSTHPENHRKHPDNERKHTVIEAVHAAKHAL</sequence>